<accession>A0A3N5CNK7</accession>
<keyword evidence="5" id="KW-0808">Transferase</keyword>
<keyword evidence="6" id="KW-1185">Reference proteome</keyword>
<feature type="transmembrane region" description="Helical" evidence="3">
    <location>
        <begin position="52"/>
        <end position="70"/>
    </location>
</feature>
<dbReference type="Proteomes" id="UP000275232">
    <property type="component" value="Unassembled WGS sequence"/>
</dbReference>
<reference evidence="5 6" key="1">
    <citation type="submission" date="2018-11" db="EMBL/GenBank/DDBJ databases">
        <title>Erythrobacter spongiae sp. nov., isolated from a marine sponge.</title>
        <authorList>
            <person name="Zhuang L."/>
            <person name="Luo L."/>
        </authorList>
    </citation>
    <scope>NUCLEOTIDE SEQUENCE [LARGE SCALE GENOMIC DNA]</scope>
    <source>
        <strain evidence="5 6">HN-E23</strain>
    </source>
</reference>
<organism evidence="5 6">
    <name type="scientific">Aurantiacibacter spongiae</name>
    <dbReference type="NCBI Taxonomy" id="2488860"/>
    <lineage>
        <taxon>Bacteria</taxon>
        <taxon>Pseudomonadati</taxon>
        <taxon>Pseudomonadota</taxon>
        <taxon>Alphaproteobacteria</taxon>
        <taxon>Sphingomonadales</taxon>
        <taxon>Erythrobacteraceae</taxon>
        <taxon>Aurantiacibacter</taxon>
    </lineage>
</organism>
<comment type="caution">
    <text evidence="5">The sequence shown here is derived from an EMBL/GenBank/DDBJ whole genome shotgun (WGS) entry which is preliminary data.</text>
</comment>
<dbReference type="AlphaFoldDB" id="A0A3N5CNK7"/>
<feature type="transmembrane region" description="Helical" evidence="3">
    <location>
        <begin position="109"/>
        <end position="129"/>
    </location>
</feature>
<dbReference type="Pfam" id="PF02397">
    <property type="entry name" value="Bac_transf"/>
    <property type="match status" value="1"/>
</dbReference>
<dbReference type="InterPro" id="IPR003362">
    <property type="entry name" value="Bact_transf"/>
</dbReference>
<dbReference type="GO" id="GO:0016780">
    <property type="term" value="F:phosphotransferase activity, for other substituted phosphate groups"/>
    <property type="evidence" value="ECO:0007669"/>
    <property type="project" value="TreeGrafter"/>
</dbReference>
<feature type="transmembrane region" description="Helical" evidence="3">
    <location>
        <begin position="82"/>
        <end position="103"/>
    </location>
</feature>
<feature type="transmembrane region" description="Helical" evidence="3">
    <location>
        <begin position="237"/>
        <end position="261"/>
    </location>
</feature>
<feature type="domain" description="Bacterial sugar transferase" evidence="4">
    <location>
        <begin position="235"/>
        <end position="423"/>
    </location>
</feature>
<comment type="similarity">
    <text evidence="1">Belongs to the bacterial sugar transferase family.</text>
</comment>
<keyword evidence="3" id="KW-0472">Membrane</keyword>
<proteinExistence type="inferred from homology"/>
<protein>
    <submittedName>
        <fullName evidence="5">Sugar transferase</fullName>
    </submittedName>
</protein>
<dbReference type="GO" id="GO:0000271">
    <property type="term" value="P:polysaccharide biosynthetic process"/>
    <property type="evidence" value="ECO:0007669"/>
    <property type="project" value="UniProtKB-KW"/>
</dbReference>
<keyword evidence="2" id="KW-0270">Exopolysaccharide synthesis</keyword>
<evidence type="ECO:0000259" key="4">
    <source>
        <dbReference type="Pfam" id="PF02397"/>
    </source>
</evidence>
<feature type="transmembrane region" description="Helical" evidence="3">
    <location>
        <begin position="20"/>
        <end position="40"/>
    </location>
</feature>
<keyword evidence="3" id="KW-1133">Transmembrane helix</keyword>
<evidence type="ECO:0000256" key="2">
    <source>
        <dbReference type="ARBA" id="ARBA00023169"/>
    </source>
</evidence>
<name>A0A3N5CNK7_9SPHN</name>
<evidence type="ECO:0000256" key="3">
    <source>
        <dbReference type="SAM" id="Phobius"/>
    </source>
</evidence>
<evidence type="ECO:0000256" key="1">
    <source>
        <dbReference type="ARBA" id="ARBA00006464"/>
    </source>
</evidence>
<dbReference type="PANTHER" id="PTHR30576:SF0">
    <property type="entry name" value="UNDECAPRENYL-PHOSPHATE N-ACETYLGALACTOSAMINYL 1-PHOSPHATE TRANSFERASE-RELATED"/>
    <property type="match status" value="1"/>
</dbReference>
<evidence type="ECO:0000313" key="5">
    <source>
        <dbReference type="EMBL" id="RPF70533.1"/>
    </source>
</evidence>
<dbReference type="EMBL" id="RPFZ01000001">
    <property type="protein sequence ID" value="RPF70533.1"/>
    <property type="molecule type" value="Genomic_DNA"/>
</dbReference>
<sequence length="429" mass="48198">MLMAAPNRLIQDRRSFIRSFTVQVCACIVLGSVVPTFFYFGGNAPFLQPGPIKHSLIASIIATIAAIFFARRVNIYPGVKQYGTVIPTFVSSFGIVAMGILALRIEYSIPVFGINAFWSTVIFLCFVGLDARSDDNVFYAVRGGRIERLGQMGLKTVPLREPILPTGQGAMIVADLHHDHGPDWEAMLARAALAGIPVFHFKQVYEAATGKVQVEHLSENSFGSLLPNMSFLRAKRVVDALLVLALAPLLLAPMLLVALFIKLESPGPALFRQYRSGYRGLPFKVAKFRTMRTESLSTSEDERRASAMTNDNDPRITRVGGFLRRTRIDELPQMWNILLGQMSWIGPRPEAVDLANWYRREIPFYDYRHIVRPGITGWAQVNQGHVTDLHDIDDKLQYDFYYIKNFSYWLDLLILARTAFVVLSGHGAR</sequence>
<keyword evidence="3" id="KW-0812">Transmembrane</keyword>
<dbReference type="PANTHER" id="PTHR30576">
    <property type="entry name" value="COLANIC BIOSYNTHESIS UDP-GLUCOSE LIPID CARRIER TRANSFERASE"/>
    <property type="match status" value="1"/>
</dbReference>
<evidence type="ECO:0000313" key="6">
    <source>
        <dbReference type="Proteomes" id="UP000275232"/>
    </source>
</evidence>
<gene>
    <name evidence="5" type="ORF">EG799_02025</name>
</gene>